<dbReference type="EMBL" id="KJ468740">
    <property type="protein sequence ID" value="AHZ10929.1"/>
    <property type="molecule type" value="Genomic_DNA"/>
</dbReference>
<protein>
    <submittedName>
        <fullName evidence="2">CS1 type fimbrial major subunit</fullName>
    </submittedName>
</protein>
<dbReference type="RefSeq" id="WP_031856441.1">
    <property type="nucleotide sequence ID" value="NZ_CP020035.1"/>
</dbReference>
<feature type="chain" id="PRO_5001529047" evidence="1">
    <location>
        <begin position="26"/>
        <end position="172"/>
    </location>
</feature>
<feature type="signal peptide" evidence="1">
    <location>
        <begin position="1"/>
        <end position="25"/>
    </location>
</feature>
<dbReference type="PATRIC" id="fig|670.381.peg.5524"/>
<sequence>MRKSFSNLGILGVGAFLCYTSFSFAEDLTGSANFNVTAVVSGDVGVISAGGGPLQDMEMVYVPGVGLEKSVQLIQFTSNNPKETDKIKVTLPVGAKLVNPSAASGEIPLTVTIGGVEVTTSGVDMNSIVIDDTTHKSQQMELAVACSDVCDSLVAGTYTGSVVLQLDQPLSL</sequence>
<dbReference type="InterPro" id="IPR007540">
    <property type="entry name" value="Fimbrial_CS1-type"/>
</dbReference>
<dbReference type="GO" id="GO:0009289">
    <property type="term" value="C:pilus"/>
    <property type="evidence" value="ECO:0007669"/>
    <property type="project" value="InterPro"/>
</dbReference>
<accession>A0A024B2R4</accession>
<dbReference type="AlphaFoldDB" id="A0A024B2R4"/>
<reference evidence="2" key="1">
    <citation type="submission" date="2014-02" db="EMBL/GenBank/DDBJ databases">
        <title>Insectcidical toxin genes in the bacterium Vibrio parahaemolyticus isolated from acute hepatopancreatic necrosis disease-affected shrimp.</title>
        <authorList>
            <person name="Tang K.F.J."/>
            <person name="Lightner D.V."/>
        </authorList>
    </citation>
    <scope>NUCLEOTIDE SEQUENCE</scope>
    <source>
        <strain evidence="2">A3</strain>
    </source>
</reference>
<evidence type="ECO:0000256" key="1">
    <source>
        <dbReference type="SAM" id="SignalP"/>
    </source>
</evidence>
<gene>
    <name evidence="2" type="ORF">tc_PAI_027</name>
</gene>
<organism evidence="2">
    <name type="scientific">Vibrio parahaemolyticus</name>
    <dbReference type="NCBI Taxonomy" id="670"/>
    <lineage>
        <taxon>Bacteria</taxon>
        <taxon>Pseudomonadati</taxon>
        <taxon>Pseudomonadota</taxon>
        <taxon>Gammaproteobacteria</taxon>
        <taxon>Vibrionales</taxon>
        <taxon>Vibrionaceae</taxon>
        <taxon>Vibrio</taxon>
    </lineage>
</organism>
<dbReference type="Gene3D" id="2.60.40.2040">
    <property type="entry name" value="CFA/I fimbrial subunit E, pilin domain"/>
    <property type="match status" value="1"/>
</dbReference>
<name>A0A024B2R4_VIBPH</name>
<dbReference type="Pfam" id="PF04449">
    <property type="entry name" value="Fimbrial_CS1"/>
    <property type="match status" value="1"/>
</dbReference>
<evidence type="ECO:0000313" key="2">
    <source>
        <dbReference type="EMBL" id="AHZ10929.1"/>
    </source>
</evidence>
<proteinExistence type="predicted"/>
<keyword evidence="1" id="KW-0732">Signal</keyword>